<dbReference type="PANTHER" id="PTHR13379">
    <property type="entry name" value="UNCHARACTERIZED DUF1308"/>
    <property type="match status" value="1"/>
</dbReference>
<sequence>MAASPDMVDDYKWRAACLLARVRFLPAQKISPSASSRLSKLISSELRFLSTHPHPPLRSTNLGYLEAIVDVLCHPHVDAVSAVLHKFKVSASVKGIPEAVVDPRATDVHVDVVCTLHTKPVWIIVSDRNPKFLYWSDACAPIKGWKYRVEQLTAVAQSLCVLRPSAVLFCFARGVSGCVLSGFEREIGVSHIPLFEEQTLNGDATPERSSLEPEGGLSETDDEDWVCINFSKDLEDLSSAQRPHYTFWKTFQVNITPQSEAFQSLQTRLLNSFKLDGQLVLGDGCVDKLKCSGTEGEDQHDGHLEMGQKYNNILLQEDTHLYDEACNDAFVSCLAVLSKHLHTPDQNEASFPVTSCASILNTVNLDTTVLIALVSEVSNGAASTVVNMCNEDLVFKFKSTAQFMRDQALEELEHPLVQEMADLFKYRRPFMTETVYREFKSLVSICGGFREKIRAEKLLELIPVVPDMPSVRVRNLQQTGKISKKNKVTFGTGDVLLAPTLTANLSFVRAVRQTGMALSILEHHPRALVGEKCS</sequence>
<comment type="caution">
    <text evidence="2">The sequence shown here is derived from an EMBL/GenBank/DDBJ whole genome shotgun (WGS) entry which is preliminary data.</text>
</comment>
<evidence type="ECO:0000313" key="3">
    <source>
        <dbReference type="Proteomes" id="UP000825935"/>
    </source>
</evidence>
<reference evidence="2" key="1">
    <citation type="submission" date="2021-08" db="EMBL/GenBank/DDBJ databases">
        <title>WGS assembly of Ceratopteris richardii.</title>
        <authorList>
            <person name="Marchant D.B."/>
            <person name="Chen G."/>
            <person name="Jenkins J."/>
            <person name="Shu S."/>
            <person name="Leebens-Mack J."/>
            <person name="Grimwood J."/>
            <person name="Schmutz J."/>
            <person name="Soltis P."/>
            <person name="Soltis D."/>
            <person name="Chen Z.-H."/>
        </authorList>
    </citation>
    <scope>NUCLEOTIDE SEQUENCE</scope>
    <source>
        <strain evidence="2">Whitten #5841</strain>
        <tissue evidence="2">Leaf</tissue>
    </source>
</reference>
<proteinExistence type="predicted"/>
<protein>
    <recommendedName>
        <fullName evidence="1">DUF1308 domain-containing protein</fullName>
    </recommendedName>
</protein>
<dbReference type="AlphaFoldDB" id="A0A8T2TKH2"/>
<evidence type="ECO:0000313" key="2">
    <source>
        <dbReference type="EMBL" id="KAH7423847.1"/>
    </source>
</evidence>
<dbReference type="EMBL" id="CM035417">
    <property type="protein sequence ID" value="KAH7423847.1"/>
    <property type="molecule type" value="Genomic_DNA"/>
</dbReference>
<keyword evidence="3" id="KW-1185">Reference proteome</keyword>
<feature type="domain" description="DUF1308" evidence="1">
    <location>
        <begin position="363"/>
        <end position="532"/>
    </location>
</feature>
<gene>
    <name evidence="2" type="ORF">KP509_12G077000</name>
</gene>
<dbReference type="OrthoDB" id="441890at2759"/>
<organism evidence="2 3">
    <name type="scientific">Ceratopteris richardii</name>
    <name type="common">Triangle waterfern</name>
    <dbReference type="NCBI Taxonomy" id="49495"/>
    <lineage>
        <taxon>Eukaryota</taxon>
        <taxon>Viridiplantae</taxon>
        <taxon>Streptophyta</taxon>
        <taxon>Embryophyta</taxon>
        <taxon>Tracheophyta</taxon>
        <taxon>Polypodiopsida</taxon>
        <taxon>Polypodiidae</taxon>
        <taxon>Polypodiales</taxon>
        <taxon>Pteridineae</taxon>
        <taxon>Pteridaceae</taxon>
        <taxon>Parkerioideae</taxon>
        <taxon>Ceratopteris</taxon>
    </lineage>
</organism>
<dbReference type="InterPro" id="IPR010733">
    <property type="entry name" value="DUF1308"/>
</dbReference>
<accession>A0A8T2TKH2</accession>
<name>A0A8T2TKH2_CERRI</name>
<dbReference type="Proteomes" id="UP000825935">
    <property type="component" value="Chromosome 12"/>
</dbReference>
<dbReference type="PANTHER" id="PTHR13379:SF0">
    <property type="entry name" value="UPF0415 PROTEIN C7ORF25"/>
    <property type="match status" value="1"/>
</dbReference>
<evidence type="ECO:0000259" key="1">
    <source>
        <dbReference type="Pfam" id="PF07000"/>
    </source>
</evidence>
<dbReference type="OMA" id="HPNEDMR"/>
<dbReference type="Pfam" id="PF07000">
    <property type="entry name" value="DUF1308"/>
    <property type="match status" value="1"/>
</dbReference>